<dbReference type="RefSeq" id="WP_068581525.1">
    <property type="nucleotide sequence ID" value="NZ_JARLKF010000016.1"/>
</dbReference>
<sequence length="69" mass="8406">MGDNGYKLQSNANEHFYNYYYKKNLFIRLWNDNELFTLEKDNSNFGENEEKVRSITLAIRVKKDEEIMY</sequence>
<evidence type="ECO:0000313" key="2">
    <source>
        <dbReference type="Proteomes" id="UP000186666"/>
    </source>
</evidence>
<proteinExistence type="predicted"/>
<keyword evidence="2" id="KW-1185">Reference proteome</keyword>
<dbReference type="EMBL" id="FTNK01000002">
    <property type="protein sequence ID" value="SIQ53614.1"/>
    <property type="molecule type" value="Genomic_DNA"/>
</dbReference>
<gene>
    <name evidence="1" type="ORF">SAMN05421578_102463</name>
</gene>
<reference evidence="1 2" key="1">
    <citation type="submission" date="2017-01" db="EMBL/GenBank/DDBJ databases">
        <authorList>
            <person name="Varghese N."/>
            <person name="Submissions S."/>
        </authorList>
    </citation>
    <scope>NUCLEOTIDE SEQUENCE [LARGE SCALE GENOMIC DNA]</scope>
    <source>
        <strain evidence="1 2">ATCC 23464</strain>
    </source>
</reference>
<accession>A0ABY1JPG2</accession>
<protein>
    <submittedName>
        <fullName evidence="1">Uncharacterized protein</fullName>
    </submittedName>
</protein>
<organism evidence="1 2">
    <name type="scientific">Paenibacillus macquariensis</name>
    <dbReference type="NCBI Taxonomy" id="948756"/>
    <lineage>
        <taxon>Bacteria</taxon>
        <taxon>Bacillati</taxon>
        <taxon>Bacillota</taxon>
        <taxon>Bacilli</taxon>
        <taxon>Bacillales</taxon>
        <taxon>Paenibacillaceae</taxon>
        <taxon>Paenibacillus</taxon>
    </lineage>
</organism>
<evidence type="ECO:0000313" key="1">
    <source>
        <dbReference type="EMBL" id="SIQ53614.1"/>
    </source>
</evidence>
<name>A0ABY1JPG2_9BACL</name>
<dbReference type="Proteomes" id="UP000186666">
    <property type="component" value="Unassembled WGS sequence"/>
</dbReference>
<comment type="caution">
    <text evidence="1">The sequence shown here is derived from an EMBL/GenBank/DDBJ whole genome shotgun (WGS) entry which is preliminary data.</text>
</comment>